<keyword evidence="4" id="KW-0046">Antibiotic resistance</keyword>
<dbReference type="EMBL" id="JAULJQ010000001">
    <property type="protein sequence ID" value="MDO2408698.1"/>
    <property type="molecule type" value="Genomic_DNA"/>
</dbReference>
<evidence type="ECO:0000256" key="1">
    <source>
        <dbReference type="ARBA" id="ARBA00001526"/>
    </source>
</evidence>
<evidence type="ECO:0000313" key="5">
    <source>
        <dbReference type="EMBL" id="MDO2408698.1"/>
    </source>
</evidence>
<sequence>MSKFYLLFALLGVVFLGCEQPKTTANIQAQGTSSSHTISQAEQKQLEALDNSCVAGNVDACMQVAGTLYNKGYYTEAAAAYDALCSKLQHLKACLILADMFDDGLGVVKSSATAKEIWQKACYNGDKDSCKKMK</sequence>
<comment type="catalytic activity">
    <reaction evidence="1">
        <text>a beta-lactam + H2O = a substituted beta-amino acid</text>
        <dbReference type="Rhea" id="RHEA:20401"/>
        <dbReference type="ChEBI" id="CHEBI:15377"/>
        <dbReference type="ChEBI" id="CHEBI:35627"/>
        <dbReference type="ChEBI" id="CHEBI:140347"/>
        <dbReference type="EC" id="3.5.2.6"/>
    </reaction>
</comment>
<evidence type="ECO:0000313" key="6">
    <source>
        <dbReference type="Proteomes" id="UP001171111"/>
    </source>
</evidence>
<dbReference type="Proteomes" id="UP001171111">
    <property type="component" value="Unassembled WGS sequence"/>
</dbReference>
<proteinExistence type="predicted"/>
<evidence type="ECO:0000256" key="2">
    <source>
        <dbReference type="ARBA" id="ARBA00012865"/>
    </source>
</evidence>
<dbReference type="InterPro" id="IPR006597">
    <property type="entry name" value="Sel1-like"/>
</dbReference>
<dbReference type="RefSeq" id="WP_302243440.1">
    <property type="nucleotide sequence ID" value="NZ_JAULJQ010000001.1"/>
</dbReference>
<name>A0ABT8T6X6_9BACT</name>
<reference evidence="5 6" key="1">
    <citation type="submission" date="2023-06" db="EMBL/GenBank/DDBJ databases">
        <title>Campylobacter magnum sp. nov., isolated from cecal contents of domestic pigs (Sus scrofa domesticus).</title>
        <authorList>
            <person name="Papic B."/>
            <person name="Gruntar I."/>
        </authorList>
    </citation>
    <scope>NUCLEOTIDE SEQUENCE [LARGE SCALE GENOMIC DNA]</scope>
    <source>
        <strain evidence="6">34484-21</strain>
    </source>
</reference>
<evidence type="ECO:0000256" key="3">
    <source>
        <dbReference type="ARBA" id="ARBA00023157"/>
    </source>
</evidence>
<keyword evidence="3" id="KW-1015">Disulfide bond</keyword>
<accession>A0ABT8T6X6</accession>
<dbReference type="SMART" id="SM00671">
    <property type="entry name" value="SEL1"/>
    <property type="match status" value="1"/>
</dbReference>
<evidence type="ECO:0000256" key="4">
    <source>
        <dbReference type="ARBA" id="ARBA00023251"/>
    </source>
</evidence>
<dbReference type="SUPFAM" id="SSF81901">
    <property type="entry name" value="HCP-like"/>
    <property type="match status" value="1"/>
</dbReference>
<protein>
    <recommendedName>
        <fullName evidence="2">beta-lactamase</fullName>
        <ecNumber evidence="2">3.5.2.6</ecNumber>
    </recommendedName>
</protein>
<comment type="caution">
    <text evidence="5">The sequence shown here is derived from an EMBL/GenBank/DDBJ whole genome shotgun (WGS) entry which is preliminary data.</text>
</comment>
<gene>
    <name evidence="5" type="ORF">Q2362_01110</name>
</gene>
<dbReference type="PROSITE" id="PS51257">
    <property type="entry name" value="PROKAR_LIPOPROTEIN"/>
    <property type="match status" value="1"/>
</dbReference>
<dbReference type="Gene3D" id="1.25.40.10">
    <property type="entry name" value="Tetratricopeptide repeat domain"/>
    <property type="match status" value="1"/>
</dbReference>
<keyword evidence="6" id="KW-1185">Reference proteome</keyword>
<dbReference type="InterPro" id="IPR011990">
    <property type="entry name" value="TPR-like_helical_dom_sf"/>
</dbReference>
<organism evidence="5 6">
    <name type="scientific">Campylobacter magnus</name>
    <dbReference type="NCBI Taxonomy" id="3026462"/>
    <lineage>
        <taxon>Bacteria</taxon>
        <taxon>Pseudomonadati</taxon>
        <taxon>Campylobacterota</taxon>
        <taxon>Epsilonproteobacteria</taxon>
        <taxon>Campylobacterales</taxon>
        <taxon>Campylobacteraceae</taxon>
        <taxon>Campylobacter</taxon>
    </lineage>
</organism>
<dbReference type="EC" id="3.5.2.6" evidence="2"/>